<name>A0A6J7BDJ0_9ZZZZ</name>
<evidence type="ECO:0000313" key="1">
    <source>
        <dbReference type="EMBL" id="CAB4843576.1"/>
    </source>
</evidence>
<sequence length="72" mass="7752">MVSNAFGTVDIGFIAARTRKISPLDIPPSVPPARSVRRTIFPSLDFSISSWATVPRRVAVSKPSPISTPFIA</sequence>
<organism evidence="1">
    <name type="scientific">freshwater metagenome</name>
    <dbReference type="NCBI Taxonomy" id="449393"/>
    <lineage>
        <taxon>unclassified sequences</taxon>
        <taxon>metagenomes</taxon>
        <taxon>ecological metagenomes</taxon>
    </lineage>
</organism>
<dbReference type="EMBL" id="CAFAZY010000097">
    <property type="protein sequence ID" value="CAB4843576.1"/>
    <property type="molecule type" value="Genomic_DNA"/>
</dbReference>
<accession>A0A6J7BDJ0</accession>
<dbReference type="AlphaFoldDB" id="A0A6J7BDJ0"/>
<reference evidence="1" key="1">
    <citation type="submission" date="2020-05" db="EMBL/GenBank/DDBJ databases">
        <authorList>
            <person name="Chiriac C."/>
            <person name="Salcher M."/>
            <person name="Ghai R."/>
            <person name="Kavagutti S V."/>
        </authorList>
    </citation>
    <scope>NUCLEOTIDE SEQUENCE</scope>
</reference>
<protein>
    <submittedName>
        <fullName evidence="1">Unannotated protein</fullName>
    </submittedName>
</protein>
<gene>
    <name evidence="1" type="ORF">UFOPK3255_00759</name>
</gene>
<proteinExistence type="predicted"/>